<sequence>MKFLVFLNTESREQHWQGQADSLVEAEEKALAAIDAHSKTISDTSICCQWHWQYNPELGNTEHCDNCGHPVYSVGEEYYCSECAHRLRRAEVDGQLYTHRHPV</sequence>
<accession>A0A8J7DB52</accession>
<dbReference type="Proteomes" id="UP000622533">
    <property type="component" value="Unassembled WGS sequence"/>
</dbReference>
<evidence type="ECO:0000313" key="1">
    <source>
        <dbReference type="EMBL" id="MBE9024001.1"/>
    </source>
</evidence>
<evidence type="ECO:0000313" key="2">
    <source>
        <dbReference type="Proteomes" id="UP000622533"/>
    </source>
</evidence>
<dbReference type="EMBL" id="JADEXS010000218">
    <property type="protein sequence ID" value="MBE9024001.1"/>
    <property type="molecule type" value="Genomic_DNA"/>
</dbReference>
<protein>
    <submittedName>
        <fullName evidence="1">Uncharacterized protein</fullName>
    </submittedName>
</protein>
<organism evidence="1 2">
    <name type="scientific">Desmonostoc muscorum LEGE 12446</name>
    <dbReference type="NCBI Taxonomy" id="1828758"/>
    <lineage>
        <taxon>Bacteria</taxon>
        <taxon>Bacillati</taxon>
        <taxon>Cyanobacteriota</taxon>
        <taxon>Cyanophyceae</taxon>
        <taxon>Nostocales</taxon>
        <taxon>Nostocaceae</taxon>
        <taxon>Desmonostoc</taxon>
    </lineage>
</organism>
<name>A0A8J7DB52_DESMC</name>
<dbReference type="AlphaFoldDB" id="A0A8J7DB52"/>
<gene>
    <name evidence="1" type="ORF">IQ276_16670</name>
</gene>
<comment type="caution">
    <text evidence="1">The sequence shown here is derived from an EMBL/GenBank/DDBJ whole genome shotgun (WGS) entry which is preliminary data.</text>
</comment>
<keyword evidence="2" id="KW-1185">Reference proteome</keyword>
<proteinExistence type="predicted"/>
<reference evidence="1" key="1">
    <citation type="submission" date="2020-10" db="EMBL/GenBank/DDBJ databases">
        <authorList>
            <person name="Castelo-Branco R."/>
            <person name="Eusebio N."/>
            <person name="Adriana R."/>
            <person name="Vieira A."/>
            <person name="Brugerolle De Fraissinette N."/>
            <person name="Rezende De Castro R."/>
            <person name="Schneider M.P."/>
            <person name="Vasconcelos V."/>
            <person name="Leao P.N."/>
        </authorList>
    </citation>
    <scope>NUCLEOTIDE SEQUENCE</scope>
    <source>
        <strain evidence="1">LEGE 12446</strain>
    </source>
</reference>
<dbReference type="RefSeq" id="WP_193918019.1">
    <property type="nucleotide sequence ID" value="NZ_JADEXS020000001.1"/>
</dbReference>